<reference evidence="2 3" key="1">
    <citation type="submission" date="2021-11" db="EMBL/GenBank/DDBJ databases">
        <title>Black yeast isolated from Biological Soil Crust.</title>
        <authorList>
            <person name="Kurbessoian T."/>
        </authorList>
    </citation>
    <scope>NUCLEOTIDE SEQUENCE [LARGE SCALE GENOMIC DNA]</scope>
    <source>
        <strain evidence="2 3">CCFEE 5522</strain>
    </source>
</reference>
<keyword evidence="1" id="KW-0175">Coiled coil</keyword>
<sequence>MATQKTPAVANSTEDAVALRRLRKREQDRQCQRLLRERTRNRIAELEELVEGLSRQESNAEMVELMAKFKKAMNERDELSRTLRAVQTALGSHDHRLDPSRLNKIATQEDQGIFHVVADVEEREARSSPEFATDFTGLAGNAALQMALPPPRSSSSQSLTLSHEYLSLPQCLDGVYTSPSATVTCECNSDLGPLVQQPALWQLVNQTLSQREESTTQTHQAEEAVSDDTPLRALIEGWDAVELRFGGKLPSSWRTLREIDQTLFVTCGFTERLAILHMMYLQLRIQIDPSLHNQKHLPTWYRKRYVSVCTLENPANGCSRACASDSSEDEHLYCSNRFWYLFSSGFRILWPFEFRDCYSYNTHLNQYSLSRSFTERIADINAWTMDTCFFEAWPEFRSDVPSFSSIPAALPAKSGLLSARSGFRQPASQGTEWPADNPVADFFDWDVIGSITTEV</sequence>
<evidence type="ECO:0000313" key="3">
    <source>
        <dbReference type="Proteomes" id="UP001324427"/>
    </source>
</evidence>
<dbReference type="AlphaFoldDB" id="A0AAV9JXI3"/>
<dbReference type="Proteomes" id="UP001324427">
    <property type="component" value="Unassembled WGS sequence"/>
</dbReference>
<dbReference type="PANTHER" id="PTHR37012">
    <property type="entry name" value="B-ZIP TRANSCRIPTION FACTOR (EUROFUNG)-RELATED"/>
    <property type="match status" value="1"/>
</dbReference>
<evidence type="ECO:0008006" key="4">
    <source>
        <dbReference type="Google" id="ProtNLM"/>
    </source>
</evidence>
<keyword evidence="3" id="KW-1185">Reference proteome</keyword>
<organism evidence="2 3">
    <name type="scientific">Oleoguttula mirabilis</name>
    <dbReference type="NCBI Taxonomy" id="1507867"/>
    <lineage>
        <taxon>Eukaryota</taxon>
        <taxon>Fungi</taxon>
        <taxon>Dikarya</taxon>
        <taxon>Ascomycota</taxon>
        <taxon>Pezizomycotina</taxon>
        <taxon>Dothideomycetes</taxon>
        <taxon>Dothideomycetidae</taxon>
        <taxon>Mycosphaerellales</taxon>
        <taxon>Teratosphaeriaceae</taxon>
        <taxon>Oleoguttula</taxon>
    </lineage>
</organism>
<dbReference type="PANTHER" id="PTHR37012:SF7">
    <property type="entry name" value="B-ZIP TRANSCRIPTION FACTOR (EUROFUNG)-RELATED"/>
    <property type="match status" value="1"/>
</dbReference>
<accession>A0AAV9JXI3</accession>
<dbReference type="CDD" id="cd14688">
    <property type="entry name" value="bZIP_YAP"/>
    <property type="match status" value="1"/>
</dbReference>
<name>A0AAV9JXI3_9PEZI</name>
<dbReference type="EMBL" id="JAVFHQ010000002">
    <property type="protein sequence ID" value="KAK4550275.1"/>
    <property type="molecule type" value="Genomic_DNA"/>
</dbReference>
<evidence type="ECO:0000313" key="2">
    <source>
        <dbReference type="EMBL" id="KAK4550275.1"/>
    </source>
</evidence>
<protein>
    <recommendedName>
        <fullName evidence="4">BZIP transcription factor</fullName>
    </recommendedName>
</protein>
<evidence type="ECO:0000256" key="1">
    <source>
        <dbReference type="SAM" id="Coils"/>
    </source>
</evidence>
<gene>
    <name evidence="2" type="ORF">LTR36_003242</name>
</gene>
<proteinExistence type="predicted"/>
<comment type="caution">
    <text evidence="2">The sequence shown here is derived from an EMBL/GenBank/DDBJ whole genome shotgun (WGS) entry which is preliminary data.</text>
</comment>
<feature type="coiled-coil region" evidence="1">
    <location>
        <begin position="29"/>
        <end position="89"/>
    </location>
</feature>